<keyword evidence="2" id="KW-1185">Reference proteome</keyword>
<dbReference type="EMBL" id="JAACJM010000017">
    <property type="protein sequence ID" value="KAF5367989.1"/>
    <property type="molecule type" value="Genomic_DNA"/>
</dbReference>
<dbReference type="OrthoDB" id="3252971at2759"/>
<name>A0A8H5LSQ4_9AGAR</name>
<accession>A0A8H5LSQ4</accession>
<reference evidence="1 2" key="1">
    <citation type="journal article" date="2020" name="ISME J.">
        <title>Uncovering the hidden diversity of litter-decomposition mechanisms in mushroom-forming fungi.</title>
        <authorList>
            <person name="Floudas D."/>
            <person name="Bentzer J."/>
            <person name="Ahren D."/>
            <person name="Johansson T."/>
            <person name="Persson P."/>
            <person name="Tunlid A."/>
        </authorList>
    </citation>
    <scope>NUCLEOTIDE SEQUENCE [LARGE SCALE GENOMIC DNA]</scope>
    <source>
        <strain evidence="1 2">CBS 291.85</strain>
    </source>
</reference>
<dbReference type="Proteomes" id="UP000559256">
    <property type="component" value="Unassembled WGS sequence"/>
</dbReference>
<organism evidence="1 2">
    <name type="scientific">Tetrapyrgos nigripes</name>
    <dbReference type="NCBI Taxonomy" id="182062"/>
    <lineage>
        <taxon>Eukaryota</taxon>
        <taxon>Fungi</taxon>
        <taxon>Dikarya</taxon>
        <taxon>Basidiomycota</taxon>
        <taxon>Agaricomycotina</taxon>
        <taxon>Agaricomycetes</taxon>
        <taxon>Agaricomycetidae</taxon>
        <taxon>Agaricales</taxon>
        <taxon>Marasmiineae</taxon>
        <taxon>Marasmiaceae</taxon>
        <taxon>Tetrapyrgos</taxon>
    </lineage>
</organism>
<gene>
    <name evidence="1" type="ORF">D9758_004504</name>
</gene>
<evidence type="ECO:0000313" key="1">
    <source>
        <dbReference type="EMBL" id="KAF5367989.1"/>
    </source>
</evidence>
<sequence>MKDSSIPNYEPYQKLPWGEEVSRLPPASSVLIPNVGKEIALNPDPSTKIEFARQPFPSQAKTISPERTLLGDCLLNKIILSPDDTKAITLACAKAKCSATVLLNSILLLADVEQTLTVLQTDANNQNSPSSSALIEENWQKSEVWCIPANPVDMRSYMYPRYQTAHGQCTSGGIVNLMIPSYHSMDAIRSCLSFRDGKVHRAWYENPTAFWGELLPNTGGLLKVIAKQPPSKYHESIDLAEQVSSMLGTPGLEALLPKPAGIIPSSIGSMERLGLYRDFSPLAQKAKMGTSEEPPFVLPEMGVNLRSHNTPCIVMCIYEYNGSLVVTVQGSKSHQTAEGWEVFGQSVGDGLKHIAESVRTFESRRSEATRAVL</sequence>
<dbReference type="AlphaFoldDB" id="A0A8H5LSQ4"/>
<protein>
    <submittedName>
        <fullName evidence="1">Uncharacterized protein</fullName>
    </submittedName>
</protein>
<comment type="caution">
    <text evidence="1">The sequence shown here is derived from an EMBL/GenBank/DDBJ whole genome shotgun (WGS) entry which is preliminary data.</text>
</comment>
<evidence type="ECO:0000313" key="2">
    <source>
        <dbReference type="Proteomes" id="UP000559256"/>
    </source>
</evidence>
<proteinExistence type="predicted"/>